<evidence type="ECO:0000256" key="1">
    <source>
        <dbReference type="SAM" id="MobiDB-lite"/>
    </source>
</evidence>
<dbReference type="AlphaFoldDB" id="A0A0L9V4F6"/>
<feature type="region of interest" description="Disordered" evidence="1">
    <location>
        <begin position="13"/>
        <end position="39"/>
    </location>
</feature>
<name>A0A0L9V4F6_PHAAN</name>
<protein>
    <submittedName>
        <fullName evidence="2">Uncharacterized protein</fullName>
    </submittedName>
</protein>
<dbReference type="Proteomes" id="UP000053144">
    <property type="component" value="Chromosome 8"/>
</dbReference>
<evidence type="ECO:0000313" key="2">
    <source>
        <dbReference type="EMBL" id="KOM49883.1"/>
    </source>
</evidence>
<proteinExistence type="predicted"/>
<reference evidence="3" key="1">
    <citation type="journal article" date="2015" name="Proc. Natl. Acad. Sci. U.S.A.">
        <title>Genome sequencing of adzuki bean (Vigna angularis) provides insight into high starch and low fat accumulation and domestication.</title>
        <authorList>
            <person name="Yang K."/>
            <person name="Tian Z."/>
            <person name="Chen C."/>
            <person name="Luo L."/>
            <person name="Zhao B."/>
            <person name="Wang Z."/>
            <person name="Yu L."/>
            <person name="Li Y."/>
            <person name="Sun Y."/>
            <person name="Li W."/>
            <person name="Chen Y."/>
            <person name="Li Y."/>
            <person name="Zhang Y."/>
            <person name="Ai D."/>
            <person name="Zhao J."/>
            <person name="Shang C."/>
            <person name="Ma Y."/>
            <person name="Wu B."/>
            <person name="Wang M."/>
            <person name="Gao L."/>
            <person name="Sun D."/>
            <person name="Zhang P."/>
            <person name="Guo F."/>
            <person name="Wang W."/>
            <person name="Li Y."/>
            <person name="Wang J."/>
            <person name="Varshney R.K."/>
            <person name="Wang J."/>
            <person name="Ling H.Q."/>
            <person name="Wan P."/>
        </authorList>
    </citation>
    <scope>NUCLEOTIDE SEQUENCE</scope>
    <source>
        <strain evidence="3">cv. Jingnong 6</strain>
    </source>
</reference>
<organism evidence="2 3">
    <name type="scientific">Phaseolus angularis</name>
    <name type="common">Azuki bean</name>
    <name type="synonym">Vigna angularis</name>
    <dbReference type="NCBI Taxonomy" id="3914"/>
    <lineage>
        <taxon>Eukaryota</taxon>
        <taxon>Viridiplantae</taxon>
        <taxon>Streptophyta</taxon>
        <taxon>Embryophyta</taxon>
        <taxon>Tracheophyta</taxon>
        <taxon>Spermatophyta</taxon>
        <taxon>Magnoliopsida</taxon>
        <taxon>eudicotyledons</taxon>
        <taxon>Gunneridae</taxon>
        <taxon>Pentapetalae</taxon>
        <taxon>rosids</taxon>
        <taxon>fabids</taxon>
        <taxon>Fabales</taxon>
        <taxon>Fabaceae</taxon>
        <taxon>Papilionoideae</taxon>
        <taxon>50 kb inversion clade</taxon>
        <taxon>NPAAA clade</taxon>
        <taxon>indigoferoid/millettioid clade</taxon>
        <taxon>Phaseoleae</taxon>
        <taxon>Vigna</taxon>
    </lineage>
</organism>
<accession>A0A0L9V4F6</accession>
<gene>
    <name evidence="2" type="ORF">LR48_Vigan08g071000</name>
</gene>
<dbReference type="Gramene" id="KOM49883">
    <property type="protein sequence ID" value="KOM49883"/>
    <property type="gene ID" value="LR48_Vigan08g071000"/>
</dbReference>
<evidence type="ECO:0000313" key="3">
    <source>
        <dbReference type="Proteomes" id="UP000053144"/>
    </source>
</evidence>
<dbReference type="EMBL" id="CM003378">
    <property type="protein sequence ID" value="KOM49883.1"/>
    <property type="molecule type" value="Genomic_DNA"/>
</dbReference>
<sequence>MLKEQVEENEIAFFSEDNKEYNSENEGNDVKDDNEDDNDDDYYDCGDLIPIATKTPSLGYVSIRIFHEVLALLDQECQACIAAENTKSKLQVSFNRLKTLANEAIKKHDEFGCL</sequence>